<gene>
    <name evidence="7" type="ORF">ABU614_11140</name>
</gene>
<dbReference type="PANTHER" id="PTHR43289">
    <property type="entry name" value="MITOGEN-ACTIVATED PROTEIN KINASE KINASE KINASE 20-RELATED"/>
    <property type="match status" value="1"/>
</dbReference>
<accession>A0AAU8MXW1</accession>
<dbReference type="InterPro" id="IPR008271">
    <property type="entry name" value="Ser/Thr_kinase_AS"/>
</dbReference>
<dbReference type="InterPro" id="IPR011990">
    <property type="entry name" value="TPR-like_helical_dom_sf"/>
</dbReference>
<dbReference type="Gene3D" id="3.30.200.20">
    <property type="entry name" value="Phosphorylase Kinase, domain 1"/>
    <property type="match status" value="1"/>
</dbReference>
<dbReference type="PROSITE" id="PS50011">
    <property type="entry name" value="PROTEIN_KINASE_DOM"/>
    <property type="match status" value="1"/>
</dbReference>
<dbReference type="Pfam" id="PF00069">
    <property type="entry name" value="Pkinase"/>
    <property type="match status" value="1"/>
</dbReference>
<evidence type="ECO:0000256" key="5">
    <source>
        <dbReference type="PROSITE-ProRule" id="PRU00339"/>
    </source>
</evidence>
<dbReference type="CDD" id="cd14014">
    <property type="entry name" value="STKc_PknB_like"/>
    <property type="match status" value="1"/>
</dbReference>
<dbReference type="GO" id="GO:0005524">
    <property type="term" value="F:ATP binding"/>
    <property type="evidence" value="ECO:0007669"/>
    <property type="project" value="UniProtKB-KW"/>
</dbReference>
<dbReference type="InterPro" id="IPR000719">
    <property type="entry name" value="Prot_kinase_dom"/>
</dbReference>
<sequence length="942" mass="103540">MQTEHWRELRRLFDAACDLPPPRWRETLAGLSEDPALIEEALQLLGAQTDELGAVARPLQALLEAGTGVADEGAGDPLVEPRIGDRLGPWLLVERVASGGMGTVFVAERADGLFRQQAAIKLLRSDGPHGVRIDRDEFARRLAAERQLLAELQHPNIARLYDGGTTPNGQPYLVMEYVQGEPLDEYCKRRRPDLEQRLRLFQRVCGAVQSAHQRLIVHCDLKPANVLVAEDGEPVLLDFGIAQALDRQQGDPERGNAFCTPAYASPELLGGARVSVVSDVFALGVLLTELLACRTLGRGVGDRDVAVPTPSELASPRCPWRGKLRGDLDAIARRACALDPRLRYSSVEALAQDILRHQRRRPVSARAPSWSYRFGRYLRRHWREATATAAVLALAVGFVWRVSAERARAEREAAVAGQVSEFLVSAFDAADPSMRGARARQDVSARQVLDASAARIEHGLDETPAIRARLRAVLGRAYRNLGQPQRAEALLDRAAREFLDPAVAQPERAAQALLELSRSLSERQYGAQAVAAAQRALALRQGQADARGLAEAYDVLGLARVADSRYDLAADAFAQAQALRRKHAMRQSSQERAAMLGHLGQLYRRRGELGRAEAAFREALDLARADGAHSVAAQVQQFYLAKVLFGQGRVAETRRELADNLGLARDLYGEQSDMVANIHVDIADAAQDMGDYRAAGDHYRAALAIMARVAGARSLDYARVLNNYATLADERGDVGEAERLWREALSIRREHLDPQERRVLRVESYLGRLLARAGRGEEARPLVERAYAVWRERYADDLAGVLAADLGRIEWLLSRDRLDAAAAGLDAIDLGRGEYNAFLLARIPALRAELAQRRGDRERAVSGWAQVVAESAGRNGEAQVLTAKARIPYAESLLARGDRAAALAQFEAAAPLLRKELHRDAPLLRRVDALERAVKSESLAAR</sequence>
<dbReference type="RefSeq" id="WP_363800629.1">
    <property type="nucleotide sequence ID" value="NZ_CP159925.1"/>
</dbReference>
<dbReference type="Gene3D" id="1.10.510.10">
    <property type="entry name" value="Transferase(Phosphotransferase) domain 1"/>
    <property type="match status" value="1"/>
</dbReference>
<dbReference type="SMART" id="SM00028">
    <property type="entry name" value="TPR"/>
    <property type="match status" value="5"/>
</dbReference>
<dbReference type="PROSITE" id="PS00108">
    <property type="entry name" value="PROTEIN_KINASE_ST"/>
    <property type="match status" value="1"/>
</dbReference>
<evidence type="ECO:0000256" key="1">
    <source>
        <dbReference type="ARBA" id="ARBA00022679"/>
    </source>
</evidence>
<feature type="domain" description="Protein kinase" evidence="6">
    <location>
        <begin position="90"/>
        <end position="355"/>
    </location>
</feature>
<dbReference type="GO" id="GO:0004674">
    <property type="term" value="F:protein serine/threonine kinase activity"/>
    <property type="evidence" value="ECO:0007669"/>
    <property type="project" value="UniProtKB-EC"/>
</dbReference>
<keyword evidence="5" id="KW-0802">TPR repeat</keyword>
<dbReference type="Pfam" id="PF13424">
    <property type="entry name" value="TPR_12"/>
    <property type="match status" value="1"/>
</dbReference>
<dbReference type="SUPFAM" id="SSF48452">
    <property type="entry name" value="TPR-like"/>
    <property type="match status" value="2"/>
</dbReference>
<dbReference type="SMART" id="SM00220">
    <property type="entry name" value="S_TKc"/>
    <property type="match status" value="1"/>
</dbReference>
<proteinExistence type="predicted"/>
<name>A0AAU8MXW1_9GAMM</name>
<keyword evidence="4" id="KW-0067">ATP-binding</keyword>
<dbReference type="EC" id="2.7.11.1" evidence="7"/>
<reference evidence="7" key="1">
    <citation type="submission" date="2024-06" db="EMBL/GenBank/DDBJ databases">
        <authorList>
            <person name="Li S."/>
        </authorList>
    </citation>
    <scope>NUCLEOTIDE SEQUENCE</scope>
    <source>
        <strain evidence="7">SR10</strain>
    </source>
</reference>
<keyword evidence="2" id="KW-0547">Nucleotide-binding</keyword>
<dbReference type="SUPFAM" id="SSF56112">
    <property type="entry name" value="Protein kinase-like (PK-like)"/>
    <property type="match status" value="1"/>
</dbReference>
<protein>
    <submittedName>
        <fullName evidence="7">Serine/threonine-protein kinase</fullName>
        <ecNumber evidence="7">2.7.11.1</ecNumber>
    </submittedName>
</protein>
<dbReference type="InterPro" id="IPR019734">
    <property type="entry name" value="TPR_rpt"/>
</dbReference>
<dbReference type="PROSITE" id="PS50005">
    <property type="entry name" value="TPR"/>
    <property type="match status" value="1"/>
</dbReference>
<dbReference type="PANTHER" id="PTHR43289:SF34">
    <property type="entry name" value="SERINE_THREONINE-PROTEIN KINASE YBDM-RELATED"/>
    <property type="match status" value="1"/>
</dbReference>
<evidence type="ECO:0000313" key="7">
    <source>
        <dbReference type="EMBL" id="XCO77306.1"/>
    </source>
</evidence>
<dbReference type="Gene3D" id="1.25.40.10">
    <property type="entry name" value="Tetratricopeptide repeat domain"/>
    <property type="match status" value="2"/>
</dbReference>
<organism evidence="7">
    <name type="scientific">Lysobacter firmicutimachus</name>
    <dbReference type="NCBI Taxonomy" id="1792846"/>
    <lineage>
        <taxon>Bacteria</taxon>
        <taxon>Pseudomonadati</taxon>
        <taxon>Pseudomonadota</taxon>
        <taxon>Gammaproteobacteria</taxon>
        <taxon>Lysobacterales</taxon>
        <taxon>Lysobacteraceae</taxon>
        <taxon>Lysobacter</taxon>
    </lineage>
</organism>
<dbReference type="EMBL" id="CP159925">
    <property type="protein sequence ID" value="XCO77306.1"/>
    <property type="molecule type" value="Genomic_DNA"/>
</dbReference>
<dbReference type="AlphaFoldDB" id="A0AAU8MXW1"/>
<evidence type="ECO:0000256" key="4">
    <source>
        <dbReference type="ARBA" id="ARBA00022840"/>
    </source>
</evidence>
<evidence type="ECO:0000259" key="6">
    <source>
        <dbReference type="PROSITE" id="PS50011"/>
    </source>
</evidence>
<evidence type="ECO:0000256" key="2">
    <source>
        <dbReference type="ARBA" id="ARBA00022741"/>
    </source>
</evidence>
<keyword evidence="1 7" id="KW-0808">Transferase</keyword>
<keyword evidence="3 7" id="KW-0418">Kinase</keyword>
<dbReference type="InterPro" id="IPR011009">
    <property type="entry name" value="Kinase-like_dom_sf"/>
</dbReference>
<dbReference type="Pfam" id="PF13374">
    <property type="entry name" value="TPR_10"/>
    <property type="match status" value="1"/>
</dbReference>
<evidence type="ECO:0000256" key="3">
    <source>
        <dbReference type="ARBA" id="ARBA00022777"/>
    </source>
</evidence>
<feature type="repeat" description="TPR" evidence="5">
    <location>
        <begin position="593"/>
        <end position="626"/>
    </location>
</feature>